<dbReference type="InterPro" id="IPR012769">
    <property type="entry name" value="Trehalose_TreC"/>
</dbReference>
<dbReference type="Gene3D" id="3.20.20.80">
    <property type="entry name" value="Glycosidases"/>
    <property type="match status" value="1"/>
</dbReference>
<evidence type="ECO:0000259" key="5">
    <source>
        <dbReference type="SMART" id="SM00642"/>
    </source>
</evidence>
<dbReference type="InterPro" id="IPR006047">
    <property type="entry name" value="GH13_cat_dom"/>
</dbReference>
<organism evidence="6 7">
    <name type="scientific">Abyssicoccus albus</name>
    <dbReference type="NCBI Taxonomy" id="1817405"/>
    <lineage>
        <taxon>Bacteria</taxon>
        <taxon>Bacillati</taxon>
        <taxon>Bacillota</taxon>
        <taxon>Bacilli</taxon>
        <taxon>Bacillales</taxon>
        <taxon>Abyssicoccaceae</taxon>
    </lineage>
</organism>
<dbReference type="InterPro" id="IPR013780">
    <property type="entry name" value="Glyco_hydro_b"/>
</dbReference>
<accession>A0A3N5BGD4</accession>
<dbReference type="InterPro" id="IPR017853">
    <property type="entry name" value="GH"/>
</dbReference>
<dbReference type="GO" id="GO:0005737">
    <property type="term" value="C:cytoplasm"/>
    <property type="evidence" value="ECO:0007669"/>
    <property type="project" value="UniProtKB-UniRule"/>
</dbReference>
<dbReference type="OrthoDB" id="9805159at2"/>
<gene>
    <name evidence="6" type="ORF">EDD62_1447</name>
</gene>
<dbReference type="FunFam" id="3.90.400.10:FF:000002">
    <property type="entry name" value="Sucrose isomerase"/>
    <property type="match status" value="1"/>
</dbReference>
<comment type="similarity">
    <text evidence="1">Belongs to the glycosyl hydrolase 13 family.</text>
</comment>
<dbReference type="NCBIfam" id="TIGR02403">
    <property type="entry name" value="trehalose_treC"/>
    <property type="match status" value="1"/>
</dbReference>
<evidence type="ECO:0000256" key="2">
    <source>
        <dbReference type="ARBA" id="ARBA00022801"/>
    </source>
</evidence>
<dbReference type="GO" id="GO:0008788">
    <property type="term" value="F:alpha,alpha-phosphotrehalase activity"/>
    <property type="evidence" value="ECO:0007669"/>
    <property type="project" value="UniProtKB-UniRule"/>
</dbReference>
<dbReference type="NCBIfam" id="NF008183">
    <property type="entry name" value="PRK10933.1"/>
    <property type="match status" value="1"/>
</dbReference>
<dbReference type="RefSeq" id="WP_123808088.1">
    <property type="nucleotide sequence ID" value="NZ_RKRK01000003.1"/>
</dbReference>
<evidence type="ECO:0000313" key="6">
    <source>
        <dbReference type="EMBL" id="RPF56786.1"/>
    </source>
</evidence>
<dbReference type="AlphaFoldDB" id="A0A3N5BGD4"/>
<dbReference type="EMBL" id="RKRK01000003">
    <property type="protein sequence ID" value="RPF56786.1"/>
    <property type="molecule type" value="Genomic_DNA"/>
</dbReference>
<protein>
    <recommendedName>
        <fullName evidence="4">Alpha,alpha-phosphotrehalase</fullName>
        <ecNumber evidence="4">3.2.1.93</ecNumber>
    </recommendedName>
</protein>
<keyword evidence="7" id="KW-1185">Reference proteome</keyword>
<dbReference type="SUPFAM" id="SSF51445">
    <property type="entry name" value="(Trans)glycosidases"/>
    <property type="match status" value="1"/>
</dbReference>
<dbReference type="GO" id="GO:0005993">
    <property type="term" value="P:trehalose catabolic process"/>
    <property type="evidence" value="ECO:0007669"/>
    <property type="project" value="InterPro"/>
</dbReference>
<name>A0A3N5BGD4_9BACL</name>
<dbReference type="GO" id="GO:0004556">
    <property type="term" value="F:alpha-amylase activity"/>
    <property type="evidence" value="ECO:0007669"/>
    <property type="project" value="TreeGrafter"/>
</dbReference>
<keyword evidence="2 6" id="KW-0378">Hydrolase</keyword>
<dbReference type="SMART" id="SM00642">
    <property type="entry name" value="Aamy"/>
    <property type="match status" value="1"/>
</dbReference>
<reference evidence="6 7" key="1">
    <citation type="submission" date="2018-11" db="EMBL/GenBank/DDBJ databases">
        <title>Genomic Encyclopedia of Type Strains, Phase IV (KMG-IV): sequencing the most valuable type-strain genomes for metagenomic binning, comparative biology and taxonomic classification.</title>
        <authorList>
            <person name="Goeker M."/>
        </authorList>
    </citation>
    <scope>NUCLEOTIDE SEQUENCE [LARGE SCALE GENOMIC DNA]</scope>
    <source>
        <strain evidence="6 7">DSM 29158</strain>
    </source>
</reference>
<dbReference type="Proteomes" id="UP000277108">
    <property type="component" value="Unassembled WGS sequence"/>
</dbReference>
<sequence length="546" mass="63897">MSLMDWKKSVVYQIYPASFNDTTGNGKGDLRGIIEKLDYLDFLGVDYLWLTPIYESPFNDNGYDISNYYKVNEDFGTKDDFIDLLEQAHDRNIKIMMDIVINHTSTEHPWFLESKKSRDNKYRDYYIWRDGQDGPPTNWESKFGGNAWAYDQETDQYYLHLFDITQADLNWENEEMKQDIYEMINYWLELGVDGFRFDVINLISKDQYIDSPAIGKELYTDGPNVHQYLKELRANTFQDKDVMTVGEMSSTTIEECIKYTKPSRKELNSVFNFHHLKVDYPNGEKWAIMPYDFIELKRILMDWQVGIDQGNGWNAIFWCNHDQPRVVSRFGNDSTEPLRQKSAKMLAITLHCLKGTPYIYQGEEIGMTNPNFNSIDQYRDVESLNAYDIMLKEGKSNTEALNILKEKSRDNSRTPMQWSTNRHAGFTSGTPWIDVAENYKTINVAEAMKDEQSVLYTYKSLIKLRHEHDILTCGSIEPLMMNNESIFAYKRTYQDKELFCVANFSKEAVKSPYEINDNNILIKNDEVIDDILEPYTAIVWVNEIKG</sequence>
<evidence type="ECO:0000256" key="4">
    <source>
        <dbReference type="NCBIfam" id="TIGR02403"/>
    </source>
</evidence>
<dbReference type="InterPro" id="IPR045857">
    <property type="entry name" value="O16G_dom_2"/>
</dbReference>
<comment type="caution">
    <text evidence="6">The sequence shown here is derived from an EMBL/GenBank/DDBJ whole genome shotgun (WGS) entry which is preliminary data.</text>
</comment>
<dbReference type="Gene3D" id="3.90.400.10">
    <property type="entry name" value="Oligo-1,6-glucosidase, Domain 2"/>
    <property type="match status" value="1"/>
</dbReference>
<dbReference type="Gene3D" id="2.60.40.1180">
    <property type="entry name" value="Golgi alpha-mannosidase II"/>
    <property type="match status" value="1"/>
</dbReference>
<dbReference type="FunFam" id="3.20.20.80:FF:000014">
    <property type="entry name" value="Alpha,alpha-phosphotrehalase"/>
    <property type="match status" value="1"/>
</dbReference>
<dbReference type="PANTHER" id="PTHR10357">
    <property type="entry name" value="ALPHA-AMYLASE FAMILY MEMBER"/>
    <property type="match status" value="1"/>
</dbReference>
<dbReference type="SUPFAM" id="SSF51011">
    <property type="entry name" value="Glycosyl hydrolase domain"/>
    <property type="match status" value="1"/>
</dbReference>
<dbReference type="PANTHER" id="PTHR10357:SF217">
    <property type="entry name" value="TREHALOSE-6-PHOSPHATE HYDROLASE"/>
    <property type="match status" value="1"/>
</dbReference>
<dbReference type="Pfam" id="PF00128">
    <property type="entry name" value="Alpha-amylase"/>
    <property type="match status" value="1"/>
</dbReference>
<proteinExistence type="inferred from homology"/>
<feature type="domain" description="Glycosyl hydrolase family 13 catalytic" evidence="5">
    <location>
        <begin position="13"/>
        <end position="413"/>
    </location>
</feature>
<evidence type="ECO:0000313" key="7">
    <source>
        <dbReference type="Proteomes" id="UP000277108"/>
    </source>
</evidence>
<dbReference type="CDD" id="cd11333">
    <property type="entry name" value="AmyAc_SI_OligoGlu_DGase"/>
    <property type="match status" value="1"/>
</dbReference>
<evidence type="ECO:0000256" key="1">
    <source>
        <dbReference type="ARBA" id="ARBA00008061"/>
    </source>
</evidence>
<evidence type="ECO:0000256" key="3">
    <source>
        <dbReference type="ARBA" id="ARBA00023295"/>
    </source>
</evidence>
<dbReference type="EC" id="3.2.1.93" evidence="4"/>
<keyword evidence="3" id="KW-0326">Glycosidase</keyword>